<dbReference type="RefSeq" id="WP_053312408.1">
    <property type="nucleotide sequence ID" value="NZ_CP062152.1"/>
</dbReference>
<keyword evidence="1" id="KW-1133">Transmembrane helix</keyword>
<feature type="transmembrane region" description="Helical" evidence="1">
    <location>
        <begin position="47"/>
        <end position="66"/>
    </location>
</feature>
<feature type="transmembrane region" description="Helical" evidence="1">
    <location>
        <begin position="113"/>
        <end position="134"/>
    </location>
</feature>
<feature type="transmembrane region" description="Helical" evidence="1">
    <location>
        <begin position="72"/>
        <end position="93"/>
    </location>
</feature>
<keyword evidence="2" id="KW-0614">Plasmid</keyword>
<protein>
    <submittedName>
        <fullName evidence="2">Uncharacterized protein</fullName>
    </submittedName>
</protein>
<organism evidence="2 3">
    <name type="scientific">Vibrio parahaemolyticus</name>
    <dbReference type="NCBI Taxonomy" id="670"/>
    <lineage>
        <taxon>Bacteria</taxon>
        <taxon>Pseudomonadati</taxon>
        <taxon>Pseudomonadota</taxon>
        <taxon>Gammaproteobacteria</taxon>
        <taxon>Vibrionales</taxon>
        <taxon>Vibrionaceae</taxon>
        <taxon>Vibrio</taxon>
    </lineage>
</organism>
<keyword evidence="1" id="KW-0472">Membrane</keyword>
<gene>
    <name evidence="2" type="ORF">M5598_24635</name>
</gene>
<evidence type="ECO:0000256" key="1">
    <source>
        <dbReference type="SAM" id="Phobius"/>
    </source>
</evidence>
<feature type="transmembrane region" description="Helical" evidence="1">
    <location>
        <begin position="6"/>
        <end position="26"/>
    </location>
</feature>
<dbReference type="PROSITE" id="PS51257">
    <property type="entry name" value="PROKAR_LIPOPROTEIN"/>
    <property type="match status" value="1"/>
</dbReference>
<dbReference type="Proteomes" id="UP001163036">
    <property type="component" value="Plasmid pVP-16-VB00198-1"/>
</dbReference>
<sequence length="145" mass="16166">MIEKLTLDMVAFSILAISFAVSCFSVRSIIIRNTALVVLHEDLSEKIPRWGVVSFVLSVMLAGVLYHLNFTVFYNAMQLLTFMLGNTFLYYVVRLLLNAEEIEKKNGSVIKSAFGLILLVMPLFAFSGMSSLTLCGCFPSEMCNC</sequence>
<proteinExistence type="predicted"/>
<evidence type="ECO:0000313" key="2">
    <source>
        <dbReference type="EMBL" id="UYV30242.1"/>
    </source>
</evidence>
<dbReference type="AlphaFoldDB" id="A0AA46UQV1"/>
<geneLocation type="plasmid" evidence="2 3">
    <name>pVP-16-VB00198-1</name>
</geneLocation>
<keyword evidence="1" id="KW-0812">Transmembrane</keyword>
<accession>A0AA46UQV1</accession>
<reference evidence="2" key="1">
    <citation type="submission" date="2022-05" db="EMBL/GenBank/DDBJ databases">
        <title>Megaplasmid of Vibrio parahaemolyticus.</title>
        <authorList>
            <person name="Strauch E."/>
            <person name="Borowiak M."/>
        </authorList>
    </citation>
    <scope>NUCLEOTIDE SEQUENCE</scope>
    <source>
        <strain evidence="2">16-VB00198</strain>
        <plasmid evidence="2">pVP-16-VB00198-1</plasmid>
    </source>
</reference>
<dbReference type="EMBL" id="CP097357">
    <property type="protein sequence ID" value="UYV30242.1"/>
    <property type="molecule type" value="Genomic_DNA"/>
</dbReference>
<evidence type="ECO:0000313" key="3">
    <source>
        <dbReference type="Proteomes" id="UP001163036"/>
    </source>
</evidence>
<name>A0AA46UQV1_VIBPH</name>